<name>A0ACB8EHD5_9SAUR</name>
<comment type="caution">
    <text evidence="1">The sequence shown here is derived from an EMBL/GenBank/DDBJ whole genome shotgun (WGS) entry which is preliminary data.</text>
</comment>
<evidence type="ECO:0000313" key="2">
    <source>
        <dbReference type="Proteomes" id="UP000827872"/>
    </source>
</evidence>
<proteinExistence type="predicted"/>
<dbReference type="EMBL" id="CM037616">
    <property type="protein sequence ID" value="KAH7991720.1"/>
    <property type="molecule type" value="Genomic_DNA"/>
</dbReference>
<evidence type="ECO:0000313" key="1">
    <source>
        <dbReference type="EMBL" id="KAH7991720.1"/>
    </source>
</evidence>
<reference evidence="1" key="1">
    <citation type="submission" date="2021-08" db="EMBL/GenBank/DDBJ databases">
        <title>The first chromosome-level gecko genome reveals the dynamic sex chromosomes of Neotropical dwarf geckos (Sphaerodactylidae: Sphaerodactylus).</title>
        <authorList>
            <person name="Pinto B.J."/>
            <person name="Keating S.E."/>
            <person name="Gamble T."/>
        </authorList>
    </citation>
    <scope>NUCLEOTIDE SEQUENCE</scope>
    <source>
        <strain evidence="1">TG3544</strain>
    </source>
</reference>
<accession>A0ACB8EHD5</accession>
<gene>
    <name evidence="1" type="ORF">K3G42_009494</name>
</gene>
<organism evidence="1 2">
    <name type="scientific">Sphaerodactylus townsendi</name>
    <dbReference type="NCBI Taxonomy" id="933632"/>
    <lineage>
        <taxon>Eukaryota</taxon>
        <taxon>Metazoa</taxon>
        <taxon>Chordata</taxon>
        <taxon>Craniata</taxon>
        <taxon>Vertebrata</taxon>
        <taxon>Euteleostomi</taxon>
        <taxon>Lepidosauria</taxon>
        <taxon>Squamata</taxon>
        <taxon>Bifurcata</taxon>
        <taxon>Gekkota</taxon>
        <taxon>Sphaerodactylidae</taxon>
        <taxon>Sphaerodactylus</taxon>
    </lineage>
</organism>
<protein>
    <submittedName>
        <fullName evidence="1">Uncharacterized protein</fullName>
    </submittedName>
</protein>
<keyword evidence="2" id="KW-1185">Reference proteome</keyword>
<dbReference type="Proteomes" id="UP000827872">
    <property type="component" value="Linkage Group LG03"/>
</dbReference>
<sequence length="115" mass="12306">MILAGAHQVDQRPRTPRSASETAAPPKPRNRPLRESHGLWSAGSAQVSCAASCKGRASSCLNPSVSMATEFIIKEERLQGESCHSLVRDEKGGKARLPKDWRRGGRGGNGKTGTL</sequence>